<dbReference type="EMBL" id="JAMKPW020000033">
    <property type="protein sequence ID" value="KAK8202230.1"/>
    <property type="molecule type" value="Genomic_DNA"/>
</dbReference>
<proteinExistence type="predicted"/>
<keyword evidence="2" id="KW-1185">Reference proteome</keyword>
<name>A0ACC3S9T0_9PEZI</name>
<gene>
    <name evidence="1" type="ORF">M8818_005757</name>
</gene>
<reference evidence="1" key="1">
    <citation type="submission" date="2024-02" db="EMBL/GenBank/DDBJ databases">
        <title>Metagenome Assembled Genome of Zalaria obscura JY119.</title>
        <authorList>
            <person name="Vighnesh L."/>
            <person name="Jagadeeshwari U."/>
            <person name="Venkata Ramana C."/>
            <person name="Sasikala C."/>
        </authorList>
    </citation>
    <scope>NUCLEOTIDE SEQUENCE</scope>
    <source>
        <strain evidence="1">JY119</strain>
    </source>
</reference>
<evidence type="ECO:0000313" key="1">
    <source>
        <dbReference type="EMBL" id="KAK8202230.1"/>
    </source>
</evidence>
<comment type="caution">
    <text evidence="1">The sequence shown here is derived from an EMBL/GenBank/DDBJ whole genome shotgun (WGS) entry which is preliminary data.</text>
</comment>
<protein>
    <submittedName>
        <fullName evidence="1">Uncharacterized protein</fullName>
    </submittedName>
</protein>
<accession>A0ACC3S9T0</accession>
<organism evidence="1 2">
    <name type="scientific">Zalaria obscura</name>
    <dbReference type="NCBI Taxonomy" id="2024903"/>
    <lineage>
        <taxon>Eukaryota</taxon>
        <taxon>Fungi</taxon>
        <taxon>Dikarya</taxon>
        <taxon>Ascomycota</taxon>
        <taxon>Pezizomycotina</taxon>
        <taxon>Dothideomycetes</taxon>
        <taxon>Dothideomycetidae</taxon>
        <taxon>Dothideales</taxon>
        <taxon>Zalariaceae</taxon>
        <taxon>Zalaria</taxon>
    </lineage>
</organism>
<sequence length="203" mass="21647">MLNSSGAVAKDDDGSRARSPAGLVSRGKRVTPSGFTTSPYLAPGESDCGSMALSGCCGHALVVLGRNSPGATGLVRFIETARVARPLQTVNATRRNVVTLLPRCFHEKPLVHRTQLVAVEILLAACDMPANSRMDRNYITRSHDNLRHVFVASVPVPAACGGQTESQSLDSGLLKHPASQSSVHAMPRAFARSRPAKFYLDKV</sequence>
<dbReference type="Proteomes" id="UP001320706">
    <property type="component" value="Unassembled WGS sequence"/>
</dbReference>
<evidence type="ECO:0000313" key="2">
    <source>
        <dbReference type="Proteomes" id="UP001320706"/>
    </source>
</evidence>